<dbReference type="PANTHER" id="PTHR43037:SF1">
    <property type="entry name" value="BLL1128 PROTEIN"/>
    <property type="match status" value="1"/>
</dbReference>
<evidence type="ECO:0000313" key="3">
    <source>
        <dbReference type="EMBL" id="QAA32908.1"/>
    </source>
</evidence>
<evidence type="ECO:0000313" key="4">
    <source>
        <dbReference type="Proteomes" id="UP000286268"/>
    </source>
</evidence>
<name>A0A3R5X2J0_9CLOT</name>
<reference evidence="3 4" key="1">
    <citation type="submission" date="2018-01" db="EMBL/GenBank/DDBJ databases">
        <title>Genome Sequencing and Assembly of Anaerobacter polyendosporus strain CT4.</title>
        <authorList>
            <person name="Tachaapaikoon C."/>
            <person name="Sutheeworapong S."/>
            <person name="Jenjaroenpun P."/>
            <person name="Wongsurawat T."/>
            <person name="Nookeaw I."/>
            <person name="Cheawchanlertfa P."/>
            <person name="Kosugi A."/>
            <person name="Cheevadhanarak S."/>
            <person name="Ratanakhanokchai K."/>
        </authorList>
    </citation>
    <scope>NUCLEOTIDE SEQUENCE [LARGE SCALE GENOMIC DNA]</scope>
    <source>
        <strain evidence="3 4">CT4</strain>
    </source>
</reference>
<dbReference type="InterPro" id="IPR029058">
    <property type="entry name" value="AB_hydrolase_fold"/>
</dbReference>
<dbReference type="KEGG" id="cmah:C1I91_15375"/>
<dbReference type="AlphaFoldDB" id="A0A3R5X2J0"/>
<dbReference type="OrthoDB" id="9764953at2"/>
<dbReference type="PANTHER" id="PTHR43037">
    <property type="entry name" value="UNNAMED PRODUCT-RELATED"/>
    <property type="match status" value="1"/>
</dbReference>
<dbReference type="Pfam" id="PF02230">
    <property type="entry name" value="Abhydrolase_2"/>
    <property type="match status" value="1"/>
</dbReference>
<sequence length="218" mass="25361">MSYSDHKLEKTINISLDYLIYKPASYDENKKWPLILSLHGSGERNKDIETVKQYGIHKILRENEDLPFLVVSPHCPKDESWEMQFKFLRELLDIVQKNYSIDSERIYLTGYSMGGYGTWNFAITNPELFAAIAPICGGAISLKKAVRYLKDTPIWVAHGDSDTIVDFEESKRIVDSLKDCNKNLIFKVYKNCDHEVCTKAYEDPELFPWLLKQRKRRG</sequence>
<keyword evidence="4" id="KW-1185">Reference proteome</keyword>
<gene>
    <name evidence="3" type="ORF">C1I91_15375</name>
</gene>
<keyword evidence="1" id="KW-0732">Signal</keyword>
<dbReference type="RefSeq" id="WP_128213641.1">
    <property type="nucleotide sequence ID" value="NZ_CP025746.1"/>
</dbReference>
<dbReference type="InterPro" id="IPR003140">
    <property type="entry name" value="PLipase/COase/thioEstase"/>
</dbReference>
<dbReference type="Proteomes" id="UP000286268">
    <property type="component" value="Chromosome"/>
</dbReference>
<dbReference type="SMR" id="A0A3R5X2J0"/>
<dbReference type="Gene3D" id="3.40.50.1820">
    <property type="entry name" value="alpha/beta hydrolase"/>
    <property type="match status" value="1"/>
</dbReference>
<evidence type="ECO:0000256" key="1">
    <source>
        <dbReference type="ARBA" id="ARBA00022729"/>
    </source>
</evidence>
<organism evidence="3 4">
    <name type="scientific">Clostridium manihotivorum</name>
    <dbReference type="NCBI Taxonomy" id="2320868"/>
    <lineage>
        <taxon>Bacteria</taxon>
        <taxon>Bacillati</taxon>
        <taxon>Bacillota</taxon>
        <taxon>Clostridia</taxon>
        <taxon>Eubacteriales</taxon>
        <taxon>Clostridiaceae</taxon>
        <taxon>Clostridium</taxon>
    </lineage>
</organism>
<dbReference type="GO" id="GO:0016787">
    <property type="term" value="F:hydrolase activity"/>
    <property type="evidence" value="ECO:0007669"/>
    <property type="project" value="UniProtKB-KW"/>
</dbReference>
<dbReference type="SUPFAM" id="SSF53474">
    <property type="entry name" value="alpha/beta-Hydrolases"/>
    <property type="match status" value="1"/>
</dbReference>
<keyword evidence="3" id="KW-0378">Hydrolase</keyword>
<feature type="domain" description="Phospholipase/carboxylesterase/thioesterase" evidence="2">
    <location>
        <begin position="74"/>
        <end position="202"/>
    </location>
</feature>
<protein>
    <submittedName>
        <fullName evidence="3">Alpha/beta hydrolase</fullName>
    </submittedName>
</protein>
<dbReference type="EMBL" id="CP025746">
    <property type="protein sequence ID" value="QAA32908.1"/>
    <property type="molecule type" value="Genomic_DNA"/>
</dbReference>
<evidence type="ECO:0000259" key="2">
    <source>
        <dbReference type="Pfam" id="PF02230"/>
    </source>
</evidence>
<accession>A0A3R5X2J0</accession>
<proteinExistence type="predicted"/>
<dbReference type="InterPro" id="IPR050955">
    <property type="entry name" value="Plant_Biomass_Hydrol_Est"/>
</dbReference>